<organism evidence="1 2">
    <name type="scientific">Coprobacter tertius</name>
    <dbReference type="NCBI Taxonomy" id="2944915"/>
    <lineage>
        <taxon>Bacteria</taxon>
        <taxon>Pseudomonadati</taxon>
        <taxon>Bacteroidota</taxon>
        <taxon>Bacteroidia</taxon>
        <taxon>Bacteroidales</taxon>
        <taxon>Barnesiellaceae</taxon>
        <taxon>Coprobacter</taxon>
    </lineage>
</organism>
<name>A0ABT1MH85_9BACT</name>
<dbReference type="EMBL" id="JANDHW010000006">
    <property type="protein sequence ID" value="MCP9611998.1"/>
    <property type="molecule type" value="Genomic_DNA"/>
</dbReference>
<evidence type="ECO:0000313" key="1">
    <source>
        <dbReference type="EMBL" id="MCP9611998.1"/>
    </source>
</evidence>
<dbReference type="RefSeq" id="WP_255027211.1">
    <property type="nucleotide sequence ID" value="NZ_JANDHW010000006.1"/>
</dbReference>
<protein>
    <submittedName>
        <fullName evidence="1">T9SS type A sorting domain-containing protein</fullName>
    </submittedName>
</protein>
<dbReference type="Proteomes" id="UP001205603">
    <property type="component" value="Unassembled WGS sequence"/>
</dbReference>
<evidence type="ECO:0000313" key="2">
    <source>
        <dbReference type="Proteomes" id="UP001205603"/>
    </source>
</evidence>
<accession>A0ABT1MH85</accession>
<dbReference type="NCBIfam" id="TIGR04183">
    <property type="entry name" value="Por_Secre_tail"/>
    <property type="match status" value="1"/>
</dbReference>
<sequence>MKRQFIIPTKAWLIHAFVFLFPSIFTIQAQNVWTEYFNYGTGNLLSNQENWEMLSSGNDVLHITDGLSFPGYPGSNQGYAVRLENDGAAECTAFPAIESGNIYMAFLARIKASSKDQYFIHLWDGNLPFWNGGTDRNFLYNGRIYGSADGKNVGLSFGDNSKRVMTIGETIDPEKVYLFVLKYEIVSGNNNDKVSLFLFDSMPDAEPDSPLIGPLSDANKGDIVPAGLGIRPGYEGQDIVIGGIRVASSWNEAVKGKSSGTIIRTATTTDINVSTGKLIVTSKQEELISIYTTEGKLIEQLKNKPGTHIYTPALTPGIYIIKSKNKTFKIKW</sequence>
<comment type="caution">
    <text evidence="1">The sequence shown here is derived from an EMBL/GenBank/DDBJ whole genome shotgun (WGS) entry which is preliminary data.</text>
</comment>
<proteinExistence type="predicted"/>
<reference evidence="1 2" key="1">
    <citation type="submission" date="2022-07" db="EMBL/GenBank/DDBJ databases">
        <title>Fecal culturing of patients with breast cancer.</title>
        <authorList>
            <person name="Teng N.M.Y."/>
            <person name="Kiu R."/>
            <person name="Evans R."/>
            <person name="Baker D.J."/>
            <person name="Zenner C."/>
            <person name="Robinson S.D."/>
            <person name="Hall L.J."/>
        </authorList>
    </citation>
    <scope>NUCLEOTIDE SEQUENCE [LARGE SCALE GENOMIC DNA]</scope>
    <source>
        <strain evidence="1 2">LH1063</strain>
    </source>
</reference>
<gene>
    <name evidence="1" type="ORF">NMU02_07840</name>
</gene>
<keyword evidence="2" id="KW-1185">Reference proteome</keyword>
<dbReference type="InterPro" id="IPR026444">
    <property type="entry name" value="Secre_tail"/>
</dbReference>